<protein>
    <submittedName>
        <fullName evidence="7">O-antigen ligase family protein</fullName>
    </submittedName>
</protein>
<proteinExistence type="predicted"/>
<comment type="subcellular location">
    <subcellularLocation>
        <location evidence="1">Membrane</location>
        <topology evidence="1">Multi-pass membrane protein</topology>
    </subcellularLocation>
</comment>
<accession>A0A923N5P6</accession>
<sequence>MACLLYGIYNYTSNNQTDALYNDNFTSLLEQQSVYIALLINFAIFIIGYQVVYKRTTYPFILTVGGIFLLFITYLLGSRINIGVLAIVIVGFGFYYLISNKKLLEIATLCLGLIMAGVIIYKVQPQMLNRFKELTYNKYEYSHMGAESHYGMELTEDQWNGANFRLAAWRCGWEIFTENPVVGVGLGDKKDKLFSKYEQKDFRFAIETGKNVHSNYLDVLYGLGIIGFAIFVFTWVILPFMHAFKNKNWLAVVFIFTLACAWVTEIYFDRSLGGMVAGFFIPFILIAGKEKE</sequence>
<evidence type="ECO:0000313" key="7">
    <source>
        <dbReference type="EMBL" id="MBC5992309.1"/>
    </source>
</evidence>
<dbReference type="EMBL" id="JACRVF010000001">
    <property type="protein sequence ID" value="MBC5992309.1"/>
    <property type="molecule type" value="Genomic_DNA"/>
</dbReference>
<dbReference type="Proteomes" id="UP000603640">
    <property type="component" value="Unassembled WGS sequence"/>
</dbReference>
<dbReference type="Pfam" id="PF04932">
    <property type="entry name" value="Wzy_C"/>
    <property type="match status" value="1"/>
</dbReference>
<reference evidence="7" key="1">
    <citation type="submission" date="2020-08" db="EMBL/GenBank/DDBJ databases">
        <title>Pontibacter sp. SD6 16S ribosomal RNA gene Genome sequencing and assembly.</title>
        <authorList>
            <person name="Kang M."/>
        </authorList>
    </citation>
    <scope>NUCLEOTIDE SEQUENCE</scope>
    <source>
        <strain evidence="7">SD6</strain>
    </source>
</reference>
<name>A0A923N5P6_9BACT</name>
<dbReference type="GO" id="GO:0016020">
    <property type="term" value="C:membrane"/>
    <property type="evidence" value="ECO:0007669"/>
    <property type="project" value="UniProtKB-SubCell"/>
</dbReference>
<feature type="transmembrane region" description="Helical" evidence="5">
    <location>
        <begin position="34"/>
        <end position="52"/>
    </location>
</feature>
<feature type="transmembrane region" description="Helical" evidence="5">
    <location>
        <begin position="82"/>
        <end position="98"/>
    </location>
</feature>
<evidence type="ECO:0000256" key="1">
    <source>
        <dbReference type="ARBA" id="ARBA00004141"/>
    </source>
</evidence>
<keyword evidence="8" id="KW-1185">Reference proteome</keyword>
<evidence type="ECO:0000259" key="6">
    <source>
        <dbReference type="Pfam" id="PF04932"/>
    </source>
</evidence>
<evidence type="ECO:0000313" key="8">
    <source>
        <dbReference type="Proteomes" id="UP000603640"/>
    </source>
</evidence>
<feature type="transmembrane region" description="Helical" evidence="5">
    <location>
        <begin position="103"/>
        <end position="121"/>
    </location>
</feature>
<dbReference type="GO" id="GO:0016874">
    <property type="term" value="F:ligase activity"/>
    <property type="evidence" value="ECO:0007669"/>
    <property type="project" value="UniProtKB-KW"/>
</dbReference>
<evidence type="ECO:0000256" key="2">
    <source>
        <dbReference type="ARBA" id="ARBA00022692"/>
    </source>
</evidence>
<dbReference type="InterPro" id="IPR007016">
    <property type="entry name" value="O-antigen_ligase-rel_domated"/>
</dbReference>
<keyword evidence="2 5" id="KW-0812">Transmembrane</keyword>
<evidence type="ECO:0000256" key="3">
    <source>
        <dbReference type="ARBA" id="ARBA00022989"/>
    </source>
</evidence>
<dbReference type="PANTHER" id="PTHR37422">
    <property type="entry name" value="TEICHURONIC ACID BIOSYNTHESIS PROTEIN TUAE"/>
    <property type="match status" value="1"/>
</dbReference>
<feature type="domain" description="O-antigen ligase-related" evidence="6">
    <location>
        <begin position="67"/>
        <end position="232"/>
    </location>
</feature>
<dbReference type="InterPro" id="IPR051533">
    <property type="entry name" value="WaaL-like"/>
</dbReference>
<dbReference type="AlphaFoldDB" id="A0A923N5P6"/>
<organism evidence="7 8">
    <name type="scientific">Pontibacter cellulosilyticus</name>
    <dbReference type="NCBI Taxonomy" id="1720253"/>
    <lineage>
        <taxon>Bacteria</taxon>
        <taxon>Pseudomonadati</taxon>
        <taxon>Bacteroidota</taxon>
        <taxon>Cytophagia</taxon>
        <taxon>Cytophagales</taxon>
        <taxon>Hymenobacteraceae</taxon>
        <taxon>Pontibacter</taxon>
    </lineage>
</organism>
<feature type="transmembrane region" description="Helical" evidence="5">
    <location>
        <begin position="59"/>
        <end position="76"/>
    </location>
</feature>
<dbReference type="RefSeq" id="WP_187066258.1">
    <property type="nucleotide sequence ID" value="NZ_JACRVF010000001.1"/>
</dbReference>
<keyword evidence="7" id="KW-0436">Ligase</keyword>
<keyword evidence="3 5" id="KW-1133">Transmembrane helix</keyword>
<comment type="caution">
    <text evidence="7">The sequence shown here is derived from an EMBL/GenBank/DDBJ whole genome shotgun (WGS) entry which is preliminary data.</text>
</comment>
<evidence type="ECO:0000256" key="4">
    <source>
        <dbReference type="ARBA" id="ARBA00023136"/>
    </source>
</evidence>
<dbReference type="PANTHER" id="PTHR37422:SF23">
    <property type="entry name" value="TEICHURONIC ACID BIOSYNTHESIS PROTEIN TUAE"/>
    <property type="match status" value="1"/>
</dbReference>
<feature type="transmembrane region" description="Helical" evidence="5">
    <location>
        <begin position="219"/>
        <end position="241"/>
    </location>
</feature>
<gene>
    <name evidence="7" type="ORF">H8S84_05605</name>
</gene>
<keyword evidence="4 5" id="KW-0472">Membrane</keyword>
<evidence type="ECO:0000256" key="5">
    <source>
        <dbReference type="SAM" id="Phobius"/>
    </source>
</evidence>
<feature type="transmembrane region" description="Helical" evidence="5">
    <location>
        <begin position="270"/>
        <end position="288"/>
    </location>
</feature>
<feature type="transmembrane region" description="Helical" evidence="5">
    <location>
        <begin position="248"/>
        <end position="264"/>
    </location>
</feature>